<keyword evidence="2" id="KW-1185">Reference proteome</keyword>
<comment type="caution">
    <text evidence="1">The sequence shown here is derived from an EMBL/GenBank/DDBJ whole genome shotgun (WGS) entry which is preliminary data.</text>
</comment>
<protein>
    <submittedName>
        <fullName evidence="1">Cleavage inducible protein</fullName>
    </submittedName>
</protein>
<sequence>MESKLGTRVGHSHNFGMHLAFKLHCATWILEDGIPCSLRRPRQYFTETGLNWEIVHARYEDDIKGMDPDARTLSYSRFTHYIHFYYTGVRLTRTAEDVYDCCVRLEIRLKEPGITEDEKKTLLLEKTPAPPNDIIPDTLIQSVLLI</sequence>
<organism evidence="1 2">
    <name type="scientific">Phytophthora palmivora</name>
    <dbReference type="NCBI Taxonomy" id="4796"/>
    <lineage>
        <taxon>Eukaryota</taxon>
        <taxon>Sar</taxon>
        <taxon>Stramenopiles</taxon>
        <taxon>Oomycota</taxon>
        <taxon>Peronosporomycetes</taxon>
        <taxon>Peronosporales</taxon>
        <taxon>Peronosporaceae</taxon>
        <taxon>Phytophthora</taxon>
    </lineage>
</organism>
<evidence type="ECO:0000313" key="1">
    <source>
        <dbReference type="EMBL" id="POM58870.1"/>
    </source>
</evidence>
<dbReference type="OrthoDB" id="126358at2759"/>
<accession>A0A2P4WZZ7</accession>
<proteinExistence type="predicted"/>
<dbReference type="Proteomes" id="UP000237271">
    <property type="component" value="Unassembled WGS sequence"/>
</dbReference>
<evidence type="ECO:0000313" key="2">
    <source>
        <dbReference type="Proteomes" id="UP000237271"/>
    </source>
</evidence>
<dbReference type="AlphaFoldDB" id="A0A2P4WZZ7"/>
<reference evidence="1 2" key="1">
    <citation type="journal article" date="2017" name="Genome Biol. Evol.">
        <title>Phytophthora megakarya and P. palmivora, closely related causal agents of cacao black pod rot, underwent increases in genome sizes and gene numbers by different mechanisms.</title>
        <authorList>
            <person name="Ali S.S."/>
            <person name="Shao J."/>
            <person name="Lary D.J."/>
            <person name="Kronmiller B."/>
            <person name="Shen D."/>
            <person name="Strem M.D."/>
            <person name="Amoako-Attah I."/>
            <person name="Akrofi A.Y."/>
            <person name="Begoude B.A."/>
            <person name="Ten Hoopen G.M."/>
            <person name="Coulibaly K."/>
            <person name="Kebe B.I."/>
            <person name="Melnick R.L."/>
            <person name="Guiltinan M.J."/>
            <person name="Tyler B.M."/>
            <person name="Meinhardt L.W."/>
            <person name="Bailey B.A."/>
        </authorList>
    </citation>
    <scope>NUCLEOTIDE SEQUENCE [LARGE SCALE GENOMIC DNA]</scope>
    <source>
        <strain evidence="2">sbr112.9</strain>
    </source>
</reference>
<dbReference type="EMBL" id="NCKW01020137">
    <property type="protein sequence ID" value="POM58870.1"/>
    <property type="molecule type" value="Genomic_DNA"/>
</dbReference>
<gene>
    <name evidence="1" type="ORF">PHPALM_36424</name>
</gene>
<name>A0A2P4WZZ7_9STRA</name>